<feature type="compositionally biased region" description="Pro residues" evidence="1">
    <location>
        <begin position="366"/>
        <end position="380"/>
    </location>
</feature>
<keyword evidence="4" id="KW-1185">Reference proteome</keyword>
<dbReference type="Pfam" id="PF00059">
    <property type="entry name" value="Lectin_C"/>
    <property type="match status" value="1"/>
</dbReference>
<feature type="region of interest" description="Disordered" evidence="1">
    <location>
        <begin position="133"/>
        <end position="384"/>
    </location>
</feature>
<feature type="region of interest" description="Disordered" evidence="1">
    <location>
        <begin position="577"/>
        <end position="645"/>
    </location>
</feature>
<dbReference type="Proteomes" id="UP001363151">
    <property type="component" value="Unassembled WGS sequence"/>
</dbReference>
<evidence type="ECO:0000313" key="3">
    <source>
        <dbReference type="EMBL" id="KAK7241880.1"/>
    </source>
</evidence>
<feature type="region of interest" description="Disordered" evidence="1">
    <location>
        <begin position="835"/>
        <end position="867"/>
    </location>
</feature>
<proteinExistence type="predicted"/>
<dbReference type="PROSITE" id="PS50041">
    <property type="entry name" value="C_TYPE_LECTIN_2"/>
    <property type="match status" value="2"/>
</dbReference>
<feature type="compositionally biased region" description="Low complexity" evidence="1">
    <location>
        <begin position="133"/>
        <end position="153"/>
    </location>
</feature>
<comment type="caution">
    <text evidence="3">The sequence shown here is derived from an EMBL/GenBank/DDBJ whole genome shotgun (WGS) entry which is preliminary data.</text>
</comment>
<dbReference type="SUPFAM" id="SSF56436">
    <property type="entry name" value="C-type lectin-like"/>
    <property type="match status" value="2"/>
</dbReference>
<dbReference type="CDD" id="cd00037">
    <property type="entry name" value="CLECT"/>
    <property type="match status" value="1"/>
</dbReference>
<feature type="domain" description="C-type lectin" evidence="2">
    <location>
        <begin position="504"/>
        <end position="562"/>
    </location>
</feature>
<protein>
    <recommendedName>
        <fullName evidence="2">C-type lectin domain-containing protein</fullName>
    </recommendedName>
</protein>
<feature type="compositionally biased region" description="Low complexity" evidence="1">
    <location>
        <begin position="592"/>
        <end position="605"/>
    </location>
</feature>
<dbReference type="InterPro" id="IPR016187">
    <property type="entry name" value="CTDL_fold"/>
</dbReference>
<feature type="compositionally biased region" description="Basic residues" evidence="1">
    <location>
        <begin position="580"/>
        <end position="591"/>
    </location>
</feature>
<name>A0ABR1G039_AURAN</name>
<evidence type="ECO:0000313" key="4">
    <source>
        <dbReference type="Proteomes" id="UP001363151"/>
    </source>
</evidence>
<dbReference type="PANTHER" id="PTHR34403:SF14">
    <property type="entry name" value="OS05G0225800 PROTEIN"/>
    <property type="match status" value="1"/>
</dbReference>
<evidence type="ECO:0000259" key="2">
    <source>
        <dbReference type="PROSITE" id="PS50041"/>
    </source>
</evidence>
<accession>A0ABR1G039</accession>
<gene>
    <name evidence="3" type="ORF">SO694_00019343</name>
</gene>
<feature type="compositionally biased region" description="Pro residues" evidence="1">
    <location>
        <begin position="283"/>
        <end position="357"/>
    </location>
</feature>
<reference evidence="3 4" key="1">
    <citation type="submission" date="2024-03" db="EMBL/GenBank/DDBJ databases">
        <title>Aureococcus anophagefferens CCMP1851 and Kratosvirus quantuckense: Draft genome of a second virus-susceptible host strain in the model system.</title>
        <authorList>
            <person name="Chase E."/>
            <person name="Truchon A.R."/>
            <person name="Schepens W."/>
            <person name="Wilhelm S.W."/>
        </authorList>
    </citation>
    <scope>NUCLEOTIDE SEQUENCE [LARGE SCALE GENOMIC DNA]</scope>
    <source>
        <strain evidence="3 4">CCMP1851</strain>
    </source>
</reference>
<feature type="domain" description="C-type lectin" evidence="2">
    <location>
        <begin position="393"/>
        <end position="492"/>
    </location>
</feature>
<feature type="compositionally biased region" description="Pro residues" evidence="1">
    <location>
        <begin position="175"/>
        <end position="275"/>
    </location>
</feature>
<evidence type="ECO:0000256" key="1">
    <source>
        <dbReference type="SAM" id="MobiDB-lite"/>
    </source>
</evidence>
<dbReference type="EMBL" id="JBBJCI010000152">
    <property type="protein sequence ID" value="KAK7241880.1"/>
    <property type="molecule type" value="Genomic_DNA"/>
</dbReference>
<dbReference type="InterPro" id="IPR050972">
    <property type="entry name" value="SDr-like"/>
</dbReference>
<dbReference type="PANTHER" id="PTHR34403">
    <property type="entry name" value="TOL-PAL SYSTEM PROTEIN TOLA"/>
    <property type="match status" value="1"/>
</dbReference>
<feature type="compositionally biased region" description="Pro residues" evidence="1">
    <location>
        <begin position="155"/>
        <end position="165"/>
    </location>
</feature>
<feature type="compositionally biased region" description="Pro residues" evidence="1">
    <location>
        <begin position="606"/>
        <end position="640"/>
    </location>
</feature>
<organism evidence="3 4">
    <name type="scientific">Aureococcus anophagefferens</name>
    <name type="common">Harmful bloom alga</name>
    <dbReference type="NCBI Taxonomy" id="44056"/>
    <lineage>
        <taxon>Eukaryota</taxon>
        <taxon>Sar</taxon>
        <taxon>Stramenopiles</taxon>
        <taxon>Ochrophyta</taxon>
        <taxon>Pelagophyceae</taxon>
        <taxon>Pelagomonadales</taxon>
        <taxon>Pelagomonadaceae</taxon>
        <taxon>Aureococcus</taxon>
    </lineage>
</organism>
<dbReference type="Gene3D" id="3.10.100.10">
    <property type="entry name" value="Mannose-Binding Protein A, subunit A"/>
    <property type="match status" value="2"/>
</dbReference>
<dbReference type="InterPro" id="IPR016186">
    <property type="entry name" value="C-type_lectin-like/link_sf"/>
</dbReference>
<sequence>MDEEASLLVGGEKAPAPQTAAPSYRRWVAGGAVAGAALLGAGAYVSSRGAAPASAALAATAAALPKGAVPDFLTDLTADEVSYCNCETESEDLTTACCQVEAWASPLACYEYCGCVCTGEGEAADWLPLTPSAAPSTAKPSPVPSSVPISKPTGLPVPAPTPLPSAVPISQPTGVPIPSPTPVPSSAPEPKPTGVPIPAPSPLPSGVPEPAPTSQPMPIPTRVPIPFPTSAPIPVPTTVPTSAPEPRPTHHPVPAPTDMPYPLPTTKPTEVPSPRPTDHPTKLPEPAPTAVPTPTPTDHPTPVPTPRPSPAPTPTPTPAPTPVPTPLPTDAPTPLPSPAPTPTPTPVPTPFPTPLPGDPSSAPVFAPTPRPSAAPSPKPSAAPSAAPTAVLLYKMSDTTTSWNECKTICTENKMMMPCVSTESRNALLTATLDDDGVGSAFIGYESPSDEDSSDTSTWEWNSGCVNDGYTNWNTDEPNNYGDGEDCGEIYAGGPRRPPARGLGYTALASDSTDPASWAWNAGCDSHFSDWGTDEPNDWGGTEDCGEIIVDYGWDGLWNDVPCTGYNFPCYCEPSDFGDRRRSRRPRRRRAAHAAADARPHARPSAEPTPVPTPKPSTEPTTSPTPRPTGQPSEKPIPSPTAVPSQGGFGEIYEIKGWDFGNCVDSVMIYKKDGDVDTYGASYSSTPQETFSIDVRTEYISGFAQYANCYYYLGSGVFFQVRSQTTNEVTQELDLSGSRYSDSLTPSYYGTVTWPCQITGIDFSAGYTSAEGIAIANGVYSSCDVDAVCDDSLKFNELTAIDWGGSSQNADDYALRQRRLQPPFKYLAFMNDCDSNDSSDGTWSGVRWGTSATDDDDDFGTRRQLKSA</sequence>
<dbReference type="InterPro" id="IPR001304">
    <property type="entry name" value="C-type_lectin-like"/>
</dbReference>